<feature type="chain" id="PRO_5001852019" description="chorismate mutase" evidence="5">
    <location>
        <begin position="20"/>
        <end position="180"/>
    </location>
</feature>
<evidence type="ECO:0000256" key="2">
    <source>
        <dbReference type="ARBA" id="ARBA00012404"/>
    </source>
</evidence>
<dbReference type="GO" id="GO:0004106">
    <property type="term" value="F:chorismate mutase activity"/>
    <property type="evidence" value="ECO:0007669"/>
    <property type="project" value="UniProtKB-EC"/>
</dbReference>
<evidence type="ECO:0000259" key="6">
    <source>
        <dbReference type="PROSITE" id="PS51168"/>
    </source>
</evidence>
<dbReference type="InterPro" id="IPR036263">
    <property type="entry name" value="Chorismate_II_sf"/>
</dbReference>
<keyword evidence="4" id="KW-0413">Isomerase</keyword>
<dbReference type="STRING" id="157783.LK03_03850"/>
<feature type="signal peptide" evidence="5">
    <location>
        <begin position="1"/>
        <end position="19"/>
    </location>
</feature>
<dbReference type="OrthoDB" id="1262744at2"/>
<dbReference type="GO" id="GO:0046417">
    <property type="term" value="P:chorismate metabolic process"/>
    <property type="evidence" value="ECO:0007669"/>
    <property type="project" value="InterPro"/>
</dbReference>
<dbReference type="Pfam" id="PF01817">
    <property type="entry name" value="CM_2"/>
    <property type="match status" value="1"/>
</dbReference>
<evidence type="ECO:0000256" key="1">
    <source>
        <dbReference type="ARBA" id="ARBA00004817"/>
    </source>
</evidence>
<keyword evidence="8" id="KW-1185">Reference proteome</keyword>
<accession>A0A089Y9B4</accession>
<comment type="pathway">
    <text evidence="1">Metabolic intermediate biosynthesis; prephenate biosynthesis; prephenate from chorismate: step 1/1.</text>
</comment>
<gene>
    <name evidence="7" type="ORF">LK03_03850</name>
</gene>
<dbReference type="SUPFAM" id="SSF48600">
    <property type="entry name" value="Chorismate mutase II"/>
    <property type="match status" value="1"/>
</dbReference>
<evidence type="ECO:0000313" key="7">
    <source>
        <dbReference type="EMBL" id="AIR88433.1"/>
    </source>
</evidence>
<dbReference type="RefSeq" id="WP_038411144.1">
    <property type="nucleotide sequence ID" value="NZ_CP009455.1"/>
</dbReference>
<dbReference type="InterPro" id="IPR051331">
    <property type="entry name" value="Chorismate_mutase-related"/>
</dbReference>
<proteinExistence type="predicted"/>
<dbReference type="InterPro" id="IPR002701">
    <property type="entry name" value="CM_II_prokaryot"/>
</dbReference>
<feature type="domain" description="Chorismate mutase" evidence="6">
    <location>
        <begin position="1"/>
        <end position="101"/>
    </location>
</feature>
<dbReference type="KEGG" id="psw:LK03_03850"/>
<dbReference type="EC" id="5.4.99.5" evidence="2"/>
<dbReference type="Proteomes" id="UP000029493">
    <property type="component" value="Chromosome"/>
</dbReference>
<reference evidence="7 8" key="1">
    <citation type="submission" date="2014-09" db="EMBL/GenBank/DDBJ databases">
        <authorList>
            <person name="Chan K.-G."/>
        </authorList>
    </citation>
    <scope>NUCLEOTIDE SEQUENCE [LARGE SCALE GENOMIC DNA]</scope>
    <source>
        <strain evidence="7 8">ND07</strain>
    </source>
</reference>
<evidence type="ECO:0000256" key="3">
    <source>
        <dbReference type="ARBA" id="ARBA00022729"/>
    </source>
</evidence>
<name>A0A089Y9B4_9PSED</name>
<dbReference type="PANTHER" id="PTHR38041">
    <property type="entry name" value="CHORISMATE MUTASE"/>
    <property type="match status" value="1"/>
</dbReference>
<dbReference type="InterPro" id="IPR008240">
    <property type="entry name" value="Chorismate_mutase_periplasmic"/>
</dbReference>
<dbReference type="GO" id="GO:0009697">
    <property type="term" value="P:salicylic acid biosynthetic process"/>
    <property type="evidence" value="ECO:0007669"/>
    <property type="project" value="TreeGrafter"/>
</dbReference>
<sequence length="180" mass="20072">MHPFIPALLLSLGVSACTAASKPATPLDTLLDSVERRLALADGVALLKWDQNMPVQAVARERQILDRVAEAAADHHLEPRRATGFFADQIEASKLVQYALLNRWQLKQQAPDTPRLDLKTALRPQLDALQHQLLIDLQRFDRERPADCARALANAIVERARDPLHELALQRATGRLCEAL</sequence>
<evidence type="ECO:0000256" key="4">
    <source>
        <dbReference type="ARBA" id="ARBA00023235"/>
    </source>
</evidence>
<dbReference type="PANTHER" id="PTHR38041:SF2">
    <property type="entry name" value="SECRETED CHORISMATE MUTASE"/>
    <property type="match status" value="1"/>
</dbReference>
<keyword evidence="3 5" id="KW-0732">Signal</keyword>
<dbReference type="UniPathway" id="UPA00120">
    <property type="reaction ID" value="UER00203"/>
</dbReference>
<dbReference type="NCBIfam" id="NF006741">
    <property type="entry name" value="PRK09269.1"/>
    <property type="match status" value="1"/>
</dbReference>
<dbReference type="AlphaFoldDB" id="A0A089Y9B4"/>
<dbReference type="eggNOG" id="COG1605">
    <property type="taxonomic scope" value="Bacteria"/>
</dbReference>
<organism evidence="7 8">
    <name type="scientific">Pseudomonas cremoricolorata</name>
    <dbReference type="NCBI Taxonomy" id="157783"/>
    <lineage>
        <taxon>Bacteria</taxon>
        <taxon>Pseudomonadati</taxon>
        <taxon>Pseudomonadota</taxon>
        <taxon>Gammaproteobacteria</taxon>
        <taxon>Pseudomonadales</taxon>
        <taxon>Pseudomonadaceae</taxon>
        <taxon>Pseudomonas</taxon>
    </lineage>
</organism>
<dbReference type="InterPro" id="IPR036979">
    <property type="entry name" value="CM_dom_sf"/>
</dbReference>
<dbReference type="SMART" id="SM00830">
    <property type="entry name" value="CM_2"/>
    <property type="match status" value="1"/>
</dbReference>
<evidence type="ECO:0000256" key="5">
    <source>
        <dbReference type="SAM" id="SignalP"/>
    </source>
</evidence>
<dbReference type="EMBL" id="CP009455">
    <property type="protein sequence ID" value="AIR88433.1"/>
    <property type="molecule type" value="Genomic_DNA"/>
</dbReference>
<dbReference type="Gene3D" id="1.20.59.10">
    <property type="entry name" value="Chorismate mutase"/>
    <property type="match status" value="1"/>
</dbReference>
<protein>
    <recommendedName>
        <fullName evidence="2">chorismate mutase</fullName>
        <ecNumber evidence="2">5.4.99.5</ecNumber>
    </recommendedName>
</protein>
<evidence type="ECO:0000313" key="8">
    <source>
        <dbReference type="Proteomes" id="UP000029493"/>
    </source>
</evidence>
<dbReference type="NCBIfam" id="TIGR01806">
    <property type="entry name" value="CM_mono2"/>
    <property type="match status" value="1"/>
</dbReference>
<dbReference type="PROSITE" id="PS51168">
    <property type="entry name" value="CHORISMATE_MUT_2"/>
    <property type="match status" value="1"/>
</dbReference>